<dbReference type="RefSeq" id="WP_093201804.1">
    <property type="nucleotide sequence ID" value="NZ_FNGS01000004.1"/>
</dbReference>
<proteinExistence type="predicted"/>
<name>A0A1G9PPE6_9BACT</name>
<dbReference type="Proteomes" id="UP000198901">
    <property type="component" value="Unassembled WGS sequence"/>
</dbReference>
<dbReference type="EMBL" id="FNGS01000004">
    <property type="protein sequence ID" value="SDL99915.1"/>
    <property type="molecule type" value="Genomic_DNA"/>
</dbReference>
<gene>
    <name evidence="1" type="ORF">SAMN04488090_2239</name>
</gene>
<evidence type="ECO:0000313" key="1">
    <source>
        <dbReference type="EMBL" id="SDL99915.1"/>
    </source>
</evidence>
<protein>
    <submittedName>
        <fullName evidence="1">Uncharacterized protein</fullName>
    </submittedName>
</protein>
<keyword evidence="2" id="KW-1185">Reference proteome</keyword>
<dbReference type="OrthoDB" id="922995at2"/>
<reference evidence="1 2" key="1">
    <citation type="submission" date="2016-10" db="EMBL/GenBank/DDBJ databases">
        <authorList>
            <person name="de Groot N.N."/>
        </authorList>
    </citation>
    <scope>NUCLEOTIDE SEQUENCE [LARGE SCALE GENOMIC DNA]</scope>
    <source>
        <strain evidence="1 2">DSM 21668</strain>
    </source>
</reference>
<dbReference type="STRING" id="563176.SAMN04488090_2239"/>
<accession>A0A1G9PPE6</accession>
<sequence>MKRSAFALLLLGGLWPRLDACSEDTRTEQQSVAEVPFREVKTIRVTKPSLAEIPDFTMPKGSFWSGMKLGSGRLNLSRDFIRKGNTYFPIRDVVEAVAEGKMSNAEALSFLKSLPAGTGFYEMLGDEDLNKRGGALHGLWTNPVTVNPKDIVTFFTNLWNSRIGDFRLGTPKVLFDLDLEGFPPAWMNNQVLAEGVRQFRQQHPEVEFAMYASGRANLYPGGPGGVQNRYGNVGGDVRHEIYAKAGFTYFEMIPYAHFEEPLIGPGKPYADFADYARRSSLHIGKALSWLDARARFAGKGYKGMSWIMTRYEGGDWNMVAPHIIESLPLWFQVTGAGRSGGGLCNWHQGDIPLNVSDFAFEAGKWRVSRFNQFWEDPETEYDIRPEISLDGGKTWTPEGASPWPGRPDDWSPARFRWFYDDPKPIGVRAARLKNRLIVVAAHRAGLEAGESQTIWCRYEGKVWKLVIPYQTVVAGTVTL</sequence>
<organism evidence="1 2">
    <name type="scientific">Siphonobacter aquaeclarae</name>
    <dbReference type="NCBI Taxonomy" id="563176"/>
    <lineage>
        <taxon>Bacteria</taxon>
        <taxon>Pseudomonadati</taxon>
        <taxon>Bacteroidota</taxon>
        <taxon>Cytophagia</taxon>
        <taxon>Cytophagales</taxon>
        <taxon>Cytophagaceae</taxon>
        <taxon>Siphonobacter</taxon>
    </lineage>
</organism>
<evidence type="ECO:0000313" key="2">
    <source>
        <dbReference type="Proteomes" id="UP000198901"/>
    </source>
</evidence>
<dbReference type="AlphaFoldDB" id="A0A1G9PPE6"/>